<proteinExistence type="predicted"/>
<dbReference type="EMBL" id="MK249155">
    <property type="protein sequence ID" value="QCQ84716.1"/>
    <property type="molecule type" value="Genomic_DNA"/>
</dbReference>
<feature type="compositionally biased region" description="Basic and acidic residues" evidence="1">
    <location>
        <begin position="288"/>
        <end position="300"/>
    </location>
</feature>
<protein>
    <submittedName>
        <fullName evidence="2">DNA pilot protein</fullName>
    </submittedName>
</protein>
<sequence length="300" mass="32096">MLPQRCYKIFGIDDLLVGGISLAGGFLNNQATAKRQEDQQAFNAQQQMLSQEFNSAEAVKNRDFQSEQAQRAMDYQSNMSNTAYQRSMADMRAAGLNPILAYTRGQGATTPSGASGSGSAASSSAASSSALPTQDPIGPAISTAIAYQRSKLEQENMKAENERIQANTGNLQSGSRVNDENAKLLEAKKNIEIEQLPKAQREAVEEKAKKDAADTWLGKKATQGKWWIDTGGKPLLDAASSALSIIKPKAGSAASKVTGKPDLPNGGAPPGKIPTAYSKDNPYQDQSFSKRFDAAFPQKD</sequence>
<organism evidence="2">
    <name type="scientific">Blackfly microvirus SF02</name>
    <dbReference type="NCBI Taxonomy" id="2576452"/>
    <lineage>
        <taxon>Viruses</taxon>
        <taxon>Monodnaviria</taxon>
        <taxon>Sangervirae</taxon>
        <taxon>Phixviricota</taxon>
        <taxon>Malgrandaviricetes</taxon>
        <taxon>Petitvirales</taxon>
        <taxon>Microviridae</taxon>
        <taxon>Microvirus</taxon>
    </lineage>
</organism>
<evidence type="ECO:0000256" key="1">
    <source>
        <dbReference type="SAM" id="MobiDB-lite"/>
    </source>
</evidence>
<feature type="compositionally biased region" description="Low complexity" evidence="1">
    <location>
        <begin position="112"/>
        <end position="130"/>
    </location>
</feature>
<name>A0A4P8PLF3_9VIRU</name>
<feature type="region of interest" description="Disordered" evidence="1">
    <location>
        <begin position="107"/>
        <end position="137"/>
    </location>
</feature>
<feature type="region of interest" description="Disordered" evidence="1">
    <location>
        <begin position="250"/>
        <end position="300"/>
    </location>
</feature>
<reference evidence="2" key="1">
    <citation type="submission" date="2018-12" db="EMBL/GenBank/DDBJ databases">
        <title>Singled stranded DNA viruses identified in blackflies (Austrosimulium ungulatum) sampled in New Zealand.</title>
        <authorList>
            <person name="Kraberger S."/>
            <person name="Fontenele R.S."/>
            <person name="Schmidlin K."/>
            <person name="Walters M."/>
            <person name="Varsani A."/>
        </authorList>
    </citation>
    <scope>NUCLEOTIDE SEQUENCE [LARGE SCALE GENOMIC DNA]</scope>
    <source>
        <strain evidence="2">054</strain>
    </source>
</reference>
<accession>A0A4P8PLF3</accession>
<evidence type="ECO:0000313" key="2">
    <source>
        <dbReference type="EMBL" id="QCQ84716.1"/>
    </source>
</evidence>
<dbReference type="Proteomes" id="UP000323276">
    <property type="component" value="Segment"/>
</dbReference>